<dbReference type="Proteomes" id="UP000887116">
    <property type="component" value="Unassembled WGS sequence"/>
</dbReference>
<comment type="caution">
    <text evidence="2">The sequence shown here is derived from an EMBL/GenBank/DDBJ whole genome shotgun (WGS) entry which is preliminary data.</text>
</comment>
<gene>
    <name evidence="2" type="ORF">TNCT_166181</name>
</gene>
<feature type="signal peptide" evidence="1">
    <location>
        <begin position="1"/>
        <end position="23"/>
    </location>
</feature>
<evidence type="ECO:0000313" key="3">
    <source>
        <dbReference type="Proteomes" id="UP000887116"/>
    </source>
</evidence>
<proteinExistence type="predicted"/>
<reference evidence="2" key="1">
    <citation type="submission" date="2020-07" db="EMBL/GenBank/DDBJ databases">
        <title>Multicomponent nature underlies the extraordinary mechanical properties of spider dragline silk.</title>
        <authorList>
            <person name="Kono N."/>
            <person name="Nakamura H."/>
            <person name="Mori M."/>
            <person name="Yoshida Y."/>
            <person name="Ohtoshi R."/>
            <person name="Malay A.D."/>
            <person name="Moran D.A.P."/>
            <person name="Tomita M."/>
            <person name="Numata K."/>
            <person name="Arakawa K."/>
        </authorList>
    </citation>
    <scope>NUCLEOTIDE SEQUENCE</scope>
</reference>
<dbReference type="EMBL" id="BMAO01005585">
    <property type="protein sequence ID" value="GFR02344.1"/>
    <property type="molecule type" value="Genomic_DNA"/>
</dbReference>
<evidence type="ECO:0008006" key="4">
    <source>
        <dbReference type="Google" id="ProtNLM"/>
    </source>
</evidence>
<organism evidence="2 3">
    <name type="scientific">Trichonephila clavata</name>
    <name type="common">Joro spider</name>
    <name type="synonym">Nephila clavata</name>
    <dbReference type="NCBI Taxonomy" id="2740835"/>
    <lineage>
        <taxon>Eukaryota</taxon>
        <taxon>Metazoa</taxon>
        <taxon>Ecdysozoa</taxon>
        <taxon>Arthropoda</taxon>
        <taxon>Chelicerata</taxon>
        <taxon>Arachnida</taxon>
        <taxon>Araneae</taxon>
        <taxon>Araneomorphae</taxon>
        <taxon>Entelegynae</taxon>
        <taxon>Araneoidea</taxon>
        <taxon>Nephilidae</taxon>
        <taxon>Trichonephila</taxon>
    </lineage>
</organism>
<accession>A0A8X6HG05</accession>
<keyword evidence="1" id="KW-0732">Signal</keyword>
<keyword evidence="3" id="KW-1185">Reference proteome</keyword>
<name>A0A8X6HG05_TRICU</name>
<dbReference type="AlphaFoldDB" id="A0A8X6HG05"/>
<evidence type="ECO:0000256" key="1">
    <source>
        <dbReference type="SAM" id="SignalP"/>
    </source>
</evidence>
<feature type="chain" id="PRO_5036504591" description="Secreted protein" evidence="1">
    <location>
        <begin position="24"/>
        <end position="95"/>
    </location>
</feature>
<evidence type="ECO:0000313" key="2">
    <source>
        <dbReference type="EMBL" id="GFR02344.1"/>
    </source>
</evidence>
<sequence length="95" mass="10973">MMNAMVPIAVWLKPFILLVVIYQEREDADRIACSSASTESVTGKLSLKTAWRKLSNRCLTIPHINPIVTRQTRSSKVDHFMDQYFYIVLKEELKS</sequence>
<protein>
    <recommendedName>
        <fullName evidence="4">Secreted protein</fullName>
    </recommendedName>
</protein>